<dbReference type="Proteomes" id="UP000507470">
    <property type="component" value="Unassembled WGS sequence"/>
</dbReference>
<protein>
    <recommendedName>
        <fullName evidence="2">Ig-like domain-containing protein</fullName>
    </recommendedName>
</protein>
<feature type="domain" description="Ig-like" evidence="2">
    <location>
        <begin position="237"/>
        <end position="317"/>
    </location>
</feature>
<evidence type="ECO:0000313" key="4">
    <source>
        <dbReference type="Proteomes" id="UP000507470"/>
    </source>
</evidence>
<dbReference type="InterPro" id="IPR013783">
    <property type="entry name" value="Ig-like_fold"/>
</dbReference>
<dbReference type="SUPFAM" id="SSF48726">
    <property type="entry name" value="Immunoglobulin"/>
    <property type="match status" value="1"/>
</dbReference>
<dbReference type="Pfam" id="PF13927">
    <property type="entry name" value="Ig_3"/>
    <property type="match status" value="1"/>
</dbReference>
<dbReference type="InterPro" id="IPR036179">
    <property type="entry name" value="Ig-like_dom_sf"/>
</dbReference>
<dbReference type="Gene3D" id="2.60.40.10">
    <property type="entry name" value="Immunoglobulins"/>
    <property type="match status" value="2"/>
</dbReference>
<proteinExistence type="predicted"/>
<keyword evidence="1" id="KW-0472">Membrane</keyword>
<evidence type="ECO:0000259" key="2">
    <source>
        <dbReference type="PROSITE" id="PS50835"/>
    </source>
</evidence>
<gene>
    <name evidence="3" type="ORF">MCOR_1274</name>
</gene>
<dbReference type="PANTHER" id="PTHR45889:SF8">
    <property type="entry name" value="IG-LIKE DOMAIN-CONTAINING PROTEIN"/>
    <property type="match status" value="1"/>
</dbReference>
<keyword evidence="1" id="KW-0812">Transmembrane</keyword>
<dbReference type="AlphaFoldDB" id="A0A6J7ZYH9"/>
<dbReference type="InterPro" id="IPR003599">
    <property type="entry name" value="Ig_sub"/>
</dbReference>
<dbReference type="PANTHER" id="PTHR45889">
    <property type="entry name" value="IG-LIKE DOMAIN-CONTAINING PROTEIN"/>
    <property type="match status" value="1"/>
</dbReference>
<keyword evidence="4" id="KW-1185">Reference proteome</keyword>
<dbReference type="PROSITE" id="PS50835">
    <property type="entry name" value="IG_LIKE"/>
    <property type="match status" value="2"/>
</dbReference>
<keyword evidence="1" id="KW-1133">Transmembrane helix</keyword>
<evidence type="ECO:0000256" key="1">
    <source>
        <dbReference type="SAM" id="Phobius"/>
    </source>
</evidence>
<organism evidence="3 4">
    <name type="scientific">Mytilus coruscus</name>
    <name type="common">Sea mussel</name>
    <dbReference type="NCBI Taxonomy" id="42192"/>
    <lineage>
        <taxon>Eukaryota</taxon>
        <taxon>Metazoa</taxon>
        <taxon>Spiralia</taxon>
        <taxon>Lophotrochozoa</taxon>
        <taxon>Mollusca</taxon>
        <taxon>Bivalvia</taxon>
        <taxon>Autobranchia</taxon>
        <taxon>Pteriomorphia</taxon>
        <taxon>Mytilida</taxon>
        <taxon>Mytiloidea</taxon>
        <taxon>Mytilidae</taxon>
        <taxon>Mytilinae</taxon>
        <taxon>Mytilus</taxon>
    </lineage>
</organism>
<sequence length="443" mass="50628">MSNTTTTISSNNTILTCSYILEKDEILTVGIKAYNKSSDTFEHIAGYRPHQAAELLANGAYLYDRVALSNITQTSTQALIVFHEVKCIDETLYKCIITYLDKDLKQLTVESLEAYITITVPAYDPDSLSITDTFTSPTEGENVTFVCKGNLGKNPSKFIWRKKLREDSVPDTYTNEKTSYTQLEESCSYVGRSSLTITLSDMDNQASIGCAEETLMNDDEMYKYTPPIDIFFKVRNPSIMKYPNRSTYLEGIEIIDLTCISNGNPPPTYLWYFKGTYLDAGSVLKIKNGRESDSGWYTCNASNSFHETFFEASNSIDILITISTIVAVLCRLLFVIIIFLVTWIFHNHRCRCNKKNNNSTELNNQEMYSYDTIDDQTSYERPGPLDHRPYNEIFQISKAEDFEDENRKYMTVVSEIQEKEQETIIKIPEDLTGVRHSYINLQV</sequence>
<dbReference type="InterPro" id="IPR007110">
    <property type="entry name" value="Ig-like_dom"/>
</dbReference>
<feature type="domain" description="Ig-like" evidence="2">
    <location>
        <begin position="125"/>
        <end position="210"/>
    </location>
</feature>
<reference evidence="3 4" key="1">
    <citation type="submission" date="2020-06" db="EMBL/GenBank/DDBJ databases">
        <authorList>
            <person name="Li R."/>
            <person name="Bekaert M."/>
        </authorList>
    </citation>
    <scope>NUCLEOTIDE SEQUENCE [LARGE SCALE GENOMIC DNA]</scope>
    <source>
        <strain evidence="4">wild</strain>
    </source>
</reference>
<evidence type="ECO:0000313" key="3">
    <source>
        <dbReference type="EMBL" id="CAC5357732.1"/>
    </source>
</evidence>
<dbReference type="EMBL" id="CACVKT020000226">
    <property type="protein sequence ID" value="CAC5357732.1"/>
    <property type="molecule type" value="Genomic_DNA"/>
</dbReference>
<accession>A0A6J7ZYH9</accession>
<dbReference type="SMART" id="SM00408">
    <property type="entry name" value="IGc2"/>
    <property type="match status" value="1"/>
</dbReference>
<feature type="transmembrane region" description="Helical" evidence="1">
    <location>
        <begin position="318"/>
        <end position="345"/>
    </location>
</feature>
<name>A0A6J7ZYH9_MYTCO</name>
<dbReference type="InterPro" id="IPR003598">
    <property type="entry name" value="Ig_sub2"/>
</dbReference>
<dbReference type="OrthoDB" id="6158624at2759"/>
<dbReference type="SMART" id="SM00409">
    <property type="entry name" value="IG"/>
    <property type="match status" value="1"/>
</dbReference>